<protein>
    <submittedName>
        <fullName evidence="2">2OG-Fe(II)oxygenase superfamily protein</fullName>
    </submittedName>
</protein>
<reference evidence="2" key="1">
    <citation type="submission" date="2021-05" db="EMBL/GenBank/DDBJ databases">
        <title>Comparative genomics of three Colletotrichum scovillei strains and genetic complementation revealed genes involved fungal growth and virulence on chili pepper.</title>
        <authorList>
            <person name="Hsieh D.-K."/>
            <person name="Chuang S.-C."/>
            <person name="Chen C.-Y."/>
            <person name="Chao Y.-T."/>
            <person name="Lu M.-Y.J."/>
            <person name="Lee M.-H."/>
            <person name="Shih M.-C."/>
        </authorList>
    </citation>
    <scope>NUCLEOTIDE SEQUENCE</scope>
    <source>
        <strain evidence="2">Coll-153</strain>
    </source>
</reference>
<dbReference type="Pfam" id="PF03171">
    <property type="entry name" value="2OG-FeII_Oxy"/>
    <property type="match status" value="1"/>
</dbReference>
<evidence type="ECO:0000259" key="1">
    <source>
        <dbReference type="Pfam" id="PF03171"/>
    </source>
</evidence>
<organism evidence="2 3">
    <name type="scientific">Colletotrichum scovillei</name>
    <dbReference type="NCBI Taxonomy" id="1209932"/>
    <lineage>
        <taxon>Eukaryota</taxon>
        <taxon>Fungi</taxon>
        <taxon>Dikarya</taxon>
        <taxon>Ascomycota</taxon>
        <taxon>Pezizomycotina</taxon>
        <taxon>Sordariomycetes</taxon>
        <taxon>Hypocreomycetidae</taxon>
        <taxon>Glomerellales</taxon>
        <taxon>Glomerellaceae</taxon>
        <taxon>Colletotrichum</taxon>
        <taxon>Colletotrichum acutatum species complex</taxon>
    </lineage>
</organism>
<dbReference type="InterPro" id="IPR044861">
    <property type="entry name" value="IPNS-like_FE2OG_OXY"/>
</dbReference>
<name>A0A9P7UDI8_9PEZI</name>
<dbReference type="InterPro" id="IPR027443">
    <property type="entry name" value="IPNS-like_sf"/>
</dbReference>
<dbReference type="EMBL" id="JAESDN010000004">
    <property type="protein sequence ID" value="KAG7052024.1"/>
    <property type="molecule type" value="Genomic_DNA"/>
</dbReference>
<comment type="caution">
    <text evidence="2">The sequence shown here is derived from an EMBL/GenBank/DDBJ whole genome shotgun (WGS) entry which is preliminary data.</text>
</comment>
<proteinExistence type="predicted"/>
<dbReference type="AlphaFoldDB" id="A0A9P7UDI8"/>
<dbReference type="Gene3D" id="2.60.120.330">
    <property type="entry name" value="B-lactam Antibiotic, Isopenicillin N Synthase, Chain"/>
    <property type="match status" value="1"/>
</dbReference>
<gene>
    <name evidence="2" type="ORF">JMJ77_002634</name>
</gene>
<dbReference type="SUPFAM" id="SSF51197">
    <property type="entry name" value="Clavaminate synthase-like"/>
    <property type="match status" value="1"/>
</dbReference>
<evidence type="ECO:0000313" key="3">
    <source>
        <dbReference type="Proteomes" id="UP000699042"/>
    </source>
</evidence>
<accession>A0A9P7UDI8</accession>
<evidence type="ECO:0000313" key="2">
    <source>
        <dbReference type="EMBL" id="KAG7052024.1"/>
    </source>
</evidence>
<feature type="domain" description="Isopenicillin N synthase-like Fe(2+) 2OG dioxygenase" evidence="1">
    <location>
        <begin position="9"/>
        <end position="87"/>
    </location>
</feature>
<sequence length="100" mass="10819">MSSGQRRECSVDEQNGIGADTDVKCFTIVTQDSSGSPEVLSKSGHWIKADPTPGAFVVNIAGCFMRRTDDFFVSTINRAINKSGSERGDISCLAREEAEE</sequence>
<keyword evidence="3" id="KW-1185">Reference proteome</keyword>
<dbReference type="Proteomes" id="UP000699042">
    <property type="component" value="Unassembled WGS sequence"/>
</dbReference>